<feature type="transmembrane region" description="Helical" evidence="1">
    <location>
        <begin position="136"/>
        <end position="158"/>
    </location>
</feature>
<dbReference type="EMBL" id="CP096040">
    <property type="protein sequence ID" value="USQ97550.1"/>
    <property type="molecule type" value="Genomic_DNA"/>
</dbReference>
<gene>
    <name evidence="2" type="ORF">MZV50_08445</name>
</gene>
<keyword evidence="1" id="KW-0812">Transmembrane</keyword>
<name>A0ABY4ZXY2_9CAUL</name>
<evidence type="ECO:0000313" key="2">
    <source>
        <dbReference type="EMBL" id="USQ97550.1"/>
    </source>
</evidence>
<proteinExistence type="predicted"/>
<protein>
    <submittedName>
        <fullName evidence="2">Uncharacterized protein</fullName>
    </submittedName>
</protein>
<keyword evidence="1" id="KW-1133">Transmembrane helix</keyword>
<dbReference type="Proteomes" id="UP001057520">
    <property type="component" value="Chromosome"/>
</dbReference>
<evidence type="ECO:0000256" key="1">
    <source>
        <dbReference type="SAM" id="Phobius"/>
    </source>
</evidence>
<keyword evidence="3" id="KW-1185">Reference proteome</keyword>
<reference evidence="2 3" key="1">
    <citation type="submission" date="2022-04" db="EMBL/GenBank/DDBJ databases">
        <title>Genome sequence of soybean root-associated Caulobacter segnis RL271.</title>
        <authorList>
            <person name="Longley R."/>
            <person name="Bonito G."/>
            <person name="Trigodet F."/>
            <person name="Crosson S."/>
            <person name="Fiebig A."/>
        </authorList>
    </citation>
    <scope>NUCLEOTIDE SEQUENCE [LARGE SCALE GENOMIC DNA]</scope>
    <source>
        <strain evidence="2 3">RL271</strain>
    </source>
</reference>
<sequence>MSRRGGIGPLVASGVVVLMALIALIWAFGLTPNFGVATVGAAPTRGGGPWIERLGLSQLEPWSSPTPAFAERLAALGETQRAVLKHDLCSGTGMDGDPAFREARRALARDDASLCTAPGEHVAAVSPVIVALGPTLGWPVLILVGIAALCLALWRLLVLKRAHDHWRLLGRSTFGVARRAGSG</sequence>
<feature type="transmembrane region" description="Helical" evidence="1">
    <location>
        <begin position="7"/>
        <end position="28"/>
    </location>
</feature>
<keyword evidence="1" id="KW-0472">Membrane</keyword>
<organism evidence="2 3">
    <name type="scientific">Caulobacter segnis</name>
    <dbReference type="NCBI Taxonomy" id="88688"/>
    <lineage>
        <taxon>Bacteria</taxon>
        <taxon>Pseudomonadati</taxon>
        <taxon>Pseudomonadota</taxon>
        <taxon>Alphaproteobacteria</taxon>
        <taxon>Caulobacterales</taxon>
        <taxon>Caulobacteraceae</taxon>
        <taxon>Caulobacter</taxon>
    </lineage>
</organism>
<accession>A0ABY4ZXY2</accession>
<evidence type="ECO:0000313" key="3">
    <source>
        <dbReference type="Proteomes" id="UP001057520"/>
    </source>
</evidence>